<proteinExistence type="predicted"/>
<evidence type="ECO:0000313" key="3">
    <source>
        <dbReference type="Proteomes" id="UP000175993"/>
    </source>
</evidence>
<accession>A0ABD6GHZ1</accession>
<dbReference type="Gene3D" id="3.40.50.720">
    <property type="entry name" value="NAD(P)-binding Rossmann-like Domain"/>
    <property type="match status" value="1"/>
</dbReference>
<feature type="domain" description="NAD(P)-binding" evidence="1">
    <location>
        <begin position="35"/>
        <end position="131"/>
    </location>
</feature>
<name>A0ABD6GHZ1_AGRVI</name>
<comment type="caution">
    <text evidence="2">The sequence shown here is derived from an EMBL/GenBank/DDBJ whole genome shotgun (WGS) entry which is preliminary data.</text>
</comment>
<dbReference type="AlphaFoldDB" id="A0ABD6GHZ1"/>
<dbReference type="InterPro" id="IPR016040">
    <property type="entry name" value="NAD(P)-bd_dom"/>
</dbReference>
<gene>
    <name evidence="2" type="ORF">BBI04_023665</name>
</gene>
<organism evidence="2 3">
    <name type="scientific">Agrobacterium vitis</name>
    <name type="common">Rhizobium vitis</name>
    <dbReference type="NCBI Taxonomy" id="373"/>
    <lineage>
        <taxon>Bacteria</taxon>
        <taxon>Pseudomonadati</taxon>
        <taxon>Pseudomonadota</taxon>
        <taxon>Alphaproteobacteria</taxon>
        <taxon>Hyphomicrobiales</taxon>
        <taxon>Rhizobiaceae</taxon>
        <taxon>Rhizobium/Agrobacterium group</taxon>
        <taxon>Agrobacterium</taxon>
    </lineage>
</organism>
<dbReference type="Pfam" id="PF13460">
    <property type="entry name" value="NAD_binding_10"/>
    <property type="match status" value="1"/>
</dbReference>
<protein>
    <submittedName>
        <fullName evidence="2">NAD(P)H-binding protein</fullName>
    </submittedName>
</protein>
<dbReference type="EMBL" id="MBEV02000019">
    <property type="protein sequence ID" value="MUP07788.1"/>
    <property type="molecule type" value="Genomic_DNA"/>
</dbReference>
<dbReference type="SUPFAM" id="SSF51735">
    <property type="entry name" value="NAD(P)-binding Rossmann-fold domains"/>
    <property type="match status" value="1"/>
</dbReference>
<dbReference type="PANTHER" id="PTHR48079">
    <property type="entry name" value="PROTEIN YEEZ"/>
    <property type="match status" value="1"/>
</dbReference>
<sequence length="366" mass="39690">MIGNRNSRSLEIAMTEINDITGSIPHSGPIALVLGATGGVGGAVARALAGRGYHVRALHRDAARLAAKHREGQPALEWVQGDAMNCADVLQAARGASVILHGVNPPGYRNWGKLVLPMIDNTIAAARASGACILMPGTIYNYGPDAFPLLSEESPQHPQTVKGRIRVELERRLEQAAGEGVRVIVVRAGDFFGPEAGNNWFAQGLITPGKPVTRVNLPGRPGVSHSWAYLPDVAETFVRLLERAPDLPAFARCHMQGHVDADGYAMAQAIRRASGSDSVRFKRFAWWMVPLLSPVLPVFRELLEMRYLWREPIALDNRHLVEVLGEEPRTGLDVAVATTLKSLKCLQTPAVYPEASRSMASEIALD</sequence>
<evidence type="ECO:0000259" key="1">
    <source>
        <dbReference type="Pfam" id="PF13460"/>
    </source>
</evidence>
<reference evidence="2 3" key="1">
    <citation type="submission" date="2019-11" db="EMBL/GenBank/DDBJ databases">
        <title>Whole-genome sequencing of Allorhizobium vitis.</title>
        <authorList>
            <person name="Gan H.M."/>
            <person name="Savka M.A."/>
        </authorList>
    </citation>
    <scope>NUCLEOTIDE SEQUENCE [LARGE SCALE GENOMIC DNA]</scope>
    <source>
        <strain evidence="2 3">AB4</strain>
    </source>
</reference>
<dbReference type="Proteomes" id="UP000175993">
    <property type="component" value="Unassembled WGS sequence"/>
</dbReference>
<dbReference type="InterPro" id="IPR036291">
    <property type="entry name" value="NAD(P)-bd_dom_sf"/>
</dbReference>
<evidence type="ECO:0000313" key="2">
    <source>
        <dbReference type="EMBL" id="MUP07788.1"/>
    </source>
</evidence>
<dbReference type="InterPro" id="IPR051783">
    <property type="entry name" value="NAD(P)-dependent_oxidoreduct"/>
</dbReference>
<dbReference type="PANTHER" id="PTHR48079:SF6">
    <property type="entry name" value="NAD(P)-BINDING DOMAIN-CONTAINING PROTEIN-RELATED"/>
    <property type="match status" value="1"/>
</dbReference>